<keyword evidence="3" id="KW-1185">Reference proteome</keyword>
<reference evidence="2" key="1">
    <citation type="journal article" date="2009" name="Rice">
        <title>De Novo Next Generation Sequencing of Plant Genomes.</title>
        <authorList>
            <person name="Rounsley S."/>
            <person name="Marri P.R."/>
            <person name="Yu Y."/>
            <person name="He R."/>
            <person name="Sisneros N."/>
            <person name="Goicoechea J.L."/>
            <person name="Lee S.J."/>
            <person name="Angelova A."/>
            <person name="Kudrna D."/>
            <person name="Luo M."/>
            <person name="Affourtit J."/>
            <person name="Desany B."/>
            <person name="Knight J."/>
            <person name="Niazi F."/>
            <person name="Egholm M."/>
            <person name="Wing R.A."/>
        </authorList>
    </citation>
    <scope>NUCLEOTIDE SEQUENCE [LARGE SCALE GENOMIC DNA]</scope>
    <source>
        <strain evidence="2">cv. IRGC 105608</strain>
    </source>
</reference>
<dbReference type="EnsemblPlants" id="OBART03G18870.1">
    <property type="protein sequence ID" value="OBART03G18870.1"/>
    <property type="gene ID" value="OBART03G18870"/>
</dbReference>
<dbReference type="AlphaFoldDB" id="A0A0D3FIZ4"/>
<evidence type="ECO:0000256" key="1">
    <source>
        <dbReference type="SAM" id="MobiDB-lite"/>
    </source>
</evidence>
<reference evidence="2" key="2">
    <citation type="submission" date="2015-03" db="UniProtKB">
        <authorList>
            <consortium name="EnsemblPlants"/>
        </authorList>
    </citation>
    <scope>IDENTIFICATION</scope>
</reference>
<evidence type="ECO:0000313" key="3">
    <source>
        <dbReference type="Proteomes" id="UP000026960"/>
    </source>
</evidence>
<dbReference type="Gramene" id="OBART03G18870.1">
    <property type="protein sequence ID" value="OBART03G18870.1"/>
    <property type="gene ID" value="OBART03G18870"/>
</dbReference>
<organism evidence="2">
    <name type="scientific">Oryza barthii</name>
    <dbReference type="NCBI Taxonomy" id="65489"/>
    <lineage>
        <taxon>Eukaryota</taxon>
        <taxon>Viridiplantae</taxon>
        <taxon>Streptophyta</taxon>
        <taxon>Embryophyta</taxon>
        <taxon>Tracheophyta</taxon>
        <taxon>Spermatophyta</taxon>
        <taxon>Magnoliopsida</taxon>
        <taxon>Liliopsida</taxon>
        <taxon>Poales</taxon>
        <taxon>Poaceae</taxon>
        <taxon>BOP clade</taxon>
        <taxon>Oryzoideae</taxon>
        <taxon>Oryzeae</taxon>
        <taxon>Oryzinae</taxon>
        <taxon>Oryza</taxon>
    </lineage>
</organism>
<name>A0A0D3FIZ4_9ORYZ</name>
<sequence length="84" mass="9238">MVIYEALSWPPAQRQVATTVMALVRKCSHGEANSRGSSAAMRELGFHWCVHYAVTGGAWWQSQGHSNVHETKGDPRSDNADVDV</sequence>
<protein>
    <submittedName>
        <fullName evidence="2">Uncharacterized protein</fullName>
    </submittedName>
</protein>
<dbReference type="HOGENOM" id="CLU_2531033_0_0_1"/>
<feature type="compositionally biased region" description="Basic and acidic residues" evidence="1">
    <location>
        <begin position="67"/>
        <end position="84"/>
    </location>
</feature>
<accession>A0A0D3FIZ4</accession>
<evidence type="ECO:0000313" key="2">
    <source>
        <dbReference type="EnsemblPlants" id="OBART03G18870.1"/>
    </source>
</evidence>
<dbReference type="PaxDb" id="65489-OBART03G18870.1"/>
<proteinExistence type="predicted"/>
<feature type="region of interest" description="Disordered" evidence="1">
    <location>
        <begin position="64"/>
        <end position="84"/>
    </location>
</feature>
<dbReference type="Proteomes" id="UP000026960">
    <property type="component" value="Chromosome 3"/>
</dbReference>